<dbReference type="STRING" id="1528.SAMN04488579_103131"/>
<accession>A0A1H3CJJ8</accession>
<sequence length="89" mass="10215">MDEGERAPLLVVEIKGIPYVFESNGSLEFDQYVDIRSVAEDPAIYEMNAHCINPDVLAYQFIRQTARQTGIHLSMCQTWPKLSLNLRKE</sequence>
<evidence type="ECO:0000313" key="2">
    <source>
        <dbReference type="Proteomes" id="UP000199652"/>
    </source>
</evidence>
<dbReference type="EMBL" id="FNOU01000003">
    <property type="protein sequence ID" value="SDX54432.1"/>
    <property type="molecule type" value="Genomic_DNA"/>
</dbReference>
<dbReference type="Proteomes" id="UP000199652">
    <property type="component" value="Unassembled WGS sequence"/>
</dbReference>
<protein>
    <submittedName>
        <fullName evidence="1">Uncharacterized protein</fullName>
    </submittedName>
</protein>
<reference evidence="2" key="1">
    <citation type="submission" date="2016-10" db="EMBL/GenBank/DDBJ databases">
        <authorList>
            <person name="Varghese N."/>
            <person name="Submissions S."/>
        </authorList>
    </citation>
    <scope>NUCLEOTIDE SEQUENCE [LARGE SCALE GENOMIC DNA]</scope>
    <source>
        <strain evidence="2">VPI 5359</strain>
    </source>
</reference>
<proteinExistence type="predicted"/>
<name>A0A1H3CJJ8_EUBBA</name>
<organism evidence="1 2">
    <name type="scientific">Eubacterium barkeri</name>
    <name type="common">Clostridium barkeri</name>
    <dbReference type="NCBI Taxonomy" id="1528"/>
    <lineage>
        <taxon>Bacteria</taxon>
        <taxon>Bacillati</taxon>
        <taxon>Bacillota</taxon>
        <taxon>Clostridia</taxon>
        <taxon>Eubacteriales</taxon>
        <taxon>Eubacteriaceae</taxon>
        <taxon>Eubacterium</taxon>
    </lineage>
</organism>
<keyword evidence="2" id="KW-1185">Reference proteome</keyword>
<dbReference type="AlphaFoldDB" id="A0A1H3CJJ8"/>
<gene>
    <name evidence="1" type="ORF">SAMN04488579_103131</name>
</gene>
<dbReference type="RefSeq" id="WP_090243413.1">
    <property type="nucleotide sequence ID" value="NZ_FNOU01000003.1"/>
</dbReference>
<evidence type="ECO:0000313" key="1">
    <source>
        <dbReference type="EMBL" id="SDX54432.1"/>
    </source>
</evidence>
<dbReference type="OrthoDB" id="1766600at2"/>